<dbReference type="SUPFAM" id="SSF56645">
    <property type="entry name" value="Acyl-CoA dehydrogenase NM domain-like"/>
    <property type="match status" value="1"/>
</dbReference>
<dbReference type="GO" id="GO:0016627">
    <property type="term" value="F:oxidoreductase activity, acting on the CH-CH group of donors"/>
    <property type="evidence" value="ECO:0007669"/>
    <property type="project" value="InterPro"/>
</dbReference>
<feature type="domain" description="Acyl-CoA dehydrogenase/oxidase C-terminal" evidence="7">
    <location>
        <begin position="229"/>
        <end position="386"/>
    </location>
</feature>
<dbReference type="SUPFAM" id="SSF47203">
    <property type="entry name" value="Acyl-CoA dehydrogenase C-terminal domain-like"/>
    <property type="match status" value="1"/>
</dbReference>
<dbReference type="GO" id="GO:0005886">
    <property type="term" value="C:plasma membrane"/>
    <property type="evidence" value="ECO:0007669"/>
    <property type="project" value="TreeGrafter"/>
</dbReference>
<gene>
    <name evidence="10" type="ORF">LK07_03270</name>
</gene>
<dbReference type="InterPro" id="IPR009100">
    <property type="entry name" value="AcylCoA_DH/oxidase_NM_dom_sf"/>
</dbReference>
<comment type="cofactor">
    <cofactor evidence="1 6">
        <name>FAD</name>
        <dbReference type="ChEBI" id="CHEBI:57692"/>
    </cofactor>
</comment>
<keyword evidence="11" id="KW-1185">Reference proteome</keyword>
<dbReference type="InterPro" id="IPR046373">
    <property type="entry name" value="Acyl-CoA_Oxase/DH_mid-dom_sf"/>
</dbReference>
<organism evidence="10 11">
    <name type="scientific">Streptomyces pluripotens</name>
    <dbReference type="NCBI Taxonomy" id="1355015"/>
    <lineage>
        <taxon>Bacteria</taxon>
        <taxon>Bacillati</taxon>
        <taxon>Actinomycetota</taxon>
        <taxon>Actinomycetes</taxon>
        <taxon>Kitasatosporales</taxon>
        <taxon>Streptomycetaceae</taxon>
        <taxon>Streptomyces</taxon>
    </lineage>
</organism>
<dbReference type="AlphaFoldDB" id="A0A221NTF3"/>
<dbReference type="InterPro" id="IPR013786">
    <property type="entry name" value="AcylCoA_DH/ox_N"/>
</dbReference>
<reference evidence="10 11" key="1">
    <citation type="submission" date="2017-07" db="EMBL/GenBank/DDBJ databases">
        <title>Genome sequence of Streptomyces pluripotens MUSC 137T.</title>
        <authorList>
            <person name="Ser H.-L."/>
            <person name="Lee L.-H."/>
        </authorList>
    </citation>
    <scope>NUCLEOTIDE SEQUENCE [LARGE SCALE GENOMIC DNA]</scope>
    <source>
        <strain evidence="10 11">MUSC 137</strain>
    </source>
</reference>
<dbReference type="Proteomes" id="UP000031501">
    <property type="component" value="Chromosome"/>
</dbReference>
<dbReference type="Gene3D" id="2.40.110.10">
    <property type="entry name" value="Butyryl-CoA Dehydrogenase, subunit A, domain 2"/>
    <property type="match status" value="1"/>
</dbReference>
<feature type="domain" description="Acyl-CoA oxidase/dehydrogenase middle" evidence="8">
    <location>
        <begin position="111"/>
        <end position="207"/>
    </location>
</feature>
<dbReference type="Pfam" id="PF02771">
    <property type="entry name" value="Acyl-CoA_dh_N"/>
    <property type="match status" value="1"/>
</dbReference>
<dbReference type="InterPro" id="IPR009075">
    <property type="entry name" value="AcylCo_DH/oxidase_C"/>
</dbReference>
<comment type="similarity">
    <text evidence="2 6">Belongs to the acyl-CoA dehydrogenase family.</text>
</comment>
<dbReference type="STRING" id="1355015.LK06_002180"/>
<accession>A0A221NTF3</accession>
<evidence type="ECO:0000313" key="11">
    <source>
        <dbReference type="Proteomes" id="UP000031501"/>
    </source>
</evidence>
<dbReference type="GO" id="GO:0050660">
    <property type="term" value="F:flavin adenine dinucleotide binding"/>
    <property type="evidence" value="ECO:0007669"/>
    <property type="project" value="InterPro"/>
</dbReference>
<dbReference type="PANTHER" id="PTHR43292">
    <property type="entry name" value="ACYL-COA DEHYDROGENASE"/>
    <property type="match status" value="1"/>
</dbReference>
<evidence type="ECO:0000259" key="8">
    <source>
        <dbReference type="Pfam" id="PF02770"/>
    </source>
</evidence>
<evidence type="ECO:0000259" key="7">
    <source>
        <dbReference type="Pfam" id="PF00441"/>
    </source>
</evidence>
<dbReference type="Pfam" id="PF00441">
    <property type="entry name" value="Acyl-CoA_dh_1"/>
    <property type="match status" value="1"/>
</dbReference>
<name>A0A221NTF3_9ACTN</name>
<dbReference type="Gene3D" id="1.10.540.10">
    <property type="entry name" value="Acyl-CoA dehydrogenase/oxidase, N-terminal domain"/>
    <property type="match status" value="1"/>
</dbReference>
<dbReference type="FunFam" id="2.40.110.10:FF:000011">
    <property type="entry name" value="Acyl-CoA dehydrogenase FadE34"/>
    <property type="match status" value="1"/>
</dbReference>
<proteinExistence type="inferred from homology"/>
<dbReference type="Gene3D" id="1.20.140.10">
    <property type="entry name" value="Butyryl-CoA Dehydrogenase, subunit A, domain 3"/>
    <property type="match status" value="1"/>
</dbReference>
<feature type="domain" description="Acyl-CoA dehydrogenase/oxidase N-terminal" evidence="9">
    <location>
        <begin position="27"/>
        <end position="107"/>
    </location>
</feature>
<keyword evidence="5 6" id="KW-0560">Oxidoreductase</keyword>
<evidence type="ECO:0000256" key="2">
    <source>
        <dbReference type="ARBA" id="ARBA00009347"/>
    </source>
</evidence>
<dbReference type="InterPro" id="IPR052161">
    <property type="entry name" value="Mycobact_Acyl-CoA_DH"/>
</dbReference>
<keyword evidence="3 6" id="KW-0285">Flavoprotein</keyword>
<dbReference type="EMBL" id="CP022433">
    <property type="protein sequence ID" value="ASN23214.1"/>
    <property type="molecule type" value="Genomic_DNA"/>
</dbReference>
<dbReference type="RefSeq" id="WP_039653840.1">
    <property type="nucleotide sequence ID" value="NZ_CP021080.1"/>
</dbReference>
<dbReference type="InterPro" id="IPR036250">
    <property type="entry name" value="AcylCo_DH-like_C"/>
</dbReference>
<evidence type="ECO:0000256" key="3">
    <source>
        <dbReference type="ARBA" id="ARBA00022630"/>
    </source>
</evidence>
<evidence type="ECO:0000256" key="6">
    <source>
        <dbReference type="RuleBase" id="RU362125"/>
    </source>
</evidence>
<dbReference type="KEGG" id="splu:LK06_002180"/>
<evidence type="ECO:0000313" key="10">
    <source>
        <dbReference type="EMBL" id="ASN23214.1"/>
    </source>
</evidence>
<sequence length="405" mass="44742">MTNAEELICRTRELLKEHPPAGTARLDFLRARFDAGLAWVHYPEGLGGLDAPRSLQAVVDAELEAAGAPDNDPRRIGIGLGMAAPTILRYGTREQRQRYLRPLWTGEEVWCQLFSEPGAGSDLAALGTRAVREDGSSSGTGGAGGGGDWVVNGQKVWTSSAHLARWAILITRTDPDVPKHQGITYFICDMTDPGVEVRPLRQITGEAEFNEVFLTGVRIPDSRRLGAIGDGWRVAQTTLMNERVSIGGMRLPREGGMIGPVARTWRERPGLRTHDLHQRLLKLWVEAEVSRFTAERLRQQLAAGQPGYEGSGMKLAFARLNQEISGLEVELRGEEGLLYDDWTMRRPELVDFTGRDAGYRYLRSKGNSIEGGTSEVLLNIVAERVLGLPPEPRTDKDVAWKDLAR</sequence>
<dbReference type="OrthoDB" id="3964153at2"/>
<protein>
    <submittedName>
        <fullName evidence="10">Acyl-CoA dehydrogenase</fullName>
    </submittedName>
</protein>
<evidence type="ECO:0000256" key="1">
    <source>
        <dbReference type="ARBA" id="ARBA00001974"/>
    </source>
</evidence>
<dbReference type="InterPro" id="IPR037069">
    <property type="entry name" value="AcylCoA_DH/ox_N_sf"/>
</dbReference>
<dbReference type="PANTHER" id="PTHR43292:SF4">
    <property type="entry name" value="ACYL-COA DEHYDROGENASE FADE34"/>
    <property type="match status" value="1"/>
</dbReference>
<evidence type="ECO:0000259" key="9">
    <source>
        <dbReference type="Pfam" id="PF02771"/>
    </source>
</evidence>
<evidence type="ECO:0000256" key="5">
    <source>
        <dbReference type="ARBA" id="ARBA00023002"/>
    </source>
</evidence>
<dbReference type="InterPro" id="IPR006091">
    <property type="entry name" value="Acyl-CoA_Oxase/DH_mid-dom"/>
</dbReference>
<evidence type="ECO:0000256" key="4">
    <source>
        <dbReference type="ARBA" id="ARBA00022827"/>
    </source>
</evidence>
<keyword evidence="4 6" id="KW-0274">FAD</keyword>
<dbReference type="Pfam" id="PF02770">
    <property type="entry name" value="Acyl-CoA_dh_M"/>
    <property type="match status" value="1"/>
</dbReference>